<evidence type="ECO:0000313" key="2">
    <source>
        <dbReference type="EMBL" id="RFA13291.1"/>
    </source>
</evidence>
<protein>
    <recommendedName>
        <fullName evidence="4">DUF732 domain-containing protein</fullName>
    </recommendedName>
</protein>
<sequence>MPVTHRSTTVRLAVLGAVALFSLGALSACSGDPGHPESTAETPLSQSPVADALYRCITASGWEVTLTDDGGIDASSNTIPAEQYDRYLADTWACNRTVSARFPVDDRQKRLLYDAELRERDCLAAQGYAVADAPSLQAFLDGYESAPWSAMASSGVADRSETMSDAEWQTINQACPQPVPGALH</sequence>
<evidence type="ECO:0000256" key="1">
    <source>
        <dbReference type="SAM" id="SignalP"/>
    </source>
</evidence>
<feature type="signal peptide" evidence="1">
    <location>
        <begin position="1"/>
        <end position="27"/>
    </location>
</feature>
<comment type="caution">
    <text evidence="2">The sequence shown here is derived from an EMBL/GenBank/DDBJ whole genome shotgun (WGS) entry which is preliminary data.</text>
</comment>
<keyword evidence="1" id="KW-0732">Signal</keyword>
<gene>
    <name evidence="2" type="ORF">B7R21_07935</name>
</gene>
<name>A0A3E0VU63_9MICO</name>
<accession>A0A3E0VU63</accession>
<dbReference type="Proteomes" id="UP000256709">
    <property type="component" value="Unassembled WGS sequence"/>
</dbReference>
<proteinExistence type="predicted"/>
<dbReference type="RefSeq" id="WP_116282712.1">
    <property type="nucleotide sequence ID" value="NZ_NBXA01000018.1"/>
</dbReference>
<evidence type="ECO:0000313" key="3">
    <source>
        <dbReference type="Proteomes" id="UP000256709"/>
    </source>
</evidence>
<feature type="chain" id="PRO_5017701818" description="DUF732 domain-containing protein" evidence="1">
    <location>
        <begin position="28"/>
        <end position="184"/>
    </location>
</feature>
<dbReference type="AlphaFoldDB" id="A0A3E0VU63"/>
<dbReference type="PROSITE" id="PS51257">
    <property type="entry name" value="PROKAR_LIPOPROTEIN"/>
    <property type="match status" value="1"/>
</dbReference>
<evidence type="ECO:0008006" key="4">
    <source>
        <dbReference type="Google" id="ProtNLM"/>
    </source>
</evidence>
<organism evidence="2 3">
    <name type="scientific">Subtercola boreus</name>
    <dbReference type="NCBI Taxonomy" id="120213"/>
    <lineage>
        <taxon>Bacteria</taxon>
        <taxon>Bacillati</taxon>
        <taxon>Actinomycetota</taxon>
        <taxon>Actinomycetes</taxon>
        <taxon>Micrococcales</taxon>
        <taxon>Microbacteriaceae</taxon>
        <taxon>Subtercola</taxon>
    </lineage>
</organism>
<reference evidence="2 3" key="1">
    <citation type="submission" date="2017-04" db="EMBL/GenBank/DDBJ databases">
        <title>Comparative genome analysis of Subtercola boreus.</title>
        <authorList>
            <person name="Cho Y.-J."/>
            <person name="Cho A."/>
            <person name="Kim O.-S."/>
            <person name="Lee J.-I."/>
        </authorList>
    </citation>
    <scope>NUCLEOTIDE SEQUENCE [LARGE SCALE GENOMIC DNA]</scope>
    <source>
        <strain evidence="2 3">P27444</strain>
    </source>
</reference>
<dbReference type="OrthoDB" id="5073886at2"/>
<dbReference type="EMBL" id="NBXA01000018">
    <property type="protein sequence ID" value="RFA13291.1"/>
    <property type="molecule type" value="Genomic_DNA"/>
</dbReference>